<dbReference type="PROSITE" id="PS50920">
    <property type="entry name" value="SOLCAR"/>
    <property type="match status" value="1"/>
</dbReference>
<keyword evidence="5 12" id="KW-0812">Transmembrane</keyword>
<evidence type="ECO:0000256" key="11">
    <source>
        <dbReference type="ARBA" id="ARBA00024143"/>
    </source>
</evidence>
<dbReference type="InterPro" id="IPR002113">
    <property type="entry name" value="ADT_euk_type"/>
</dbReference>
<dbReference type="InterPro" id="IPR023395">
    <property type="entry name" value="MCP_dom_sf"/>
</dbReference>
<keyword evidence="7" id="KW-0999">Mitochondrion inner membrane</keyword>
<evidence type="ECO:0000256" key="1">
    <source>
        <dbReference type="ARBA" id="ARBA00004448"/>
    </source>
</evidence>
<feature type="repeat" description="Solcar" evidence="12">
    <location>
        <begin position="27"/>
        <end position="116"/>
    </location>
</feature>
<evidence type="ECO:0000313" key="16">
    <source>
        <dbReference type="Proteomes" id="UP000801492"/>
    </source>
</evidence>
<gene>
    <name evidence="15" type="ORF">ILUMI_12152</name>
</gene>
<evidence type="ECO:0000256" key="5">
    <source>
        <dbReference type="ARBA" id="ARBA00022692"/>
    </source>
</evidence>
<dbReference type="EMBL" id="VTPC01007435">
    <property type="protein sequence ID" value="KAF2894020.1"/>
    <property type="molecule type" value="Genomic_DNA"/>
</dbReference>
<dbReference type="Gene3D" id="1.50.40.10">
    <property type="entry name" value="Mitochondrial carrier domain"/>
    <property type="match status" value="1"/>
</dbReference>
<accession>A0A8K0CUS5</accession>
<protein>
    <recommendedName>
        <fullName evidence="14">ADP/ATP translocase</fullName>
    </recommendedName>
    <alternativeName>
        <fullName evidence="14">ADP,ATP carrier protein</fullName>
    </alternativeName>
</protein>
<keyword evidence="6" id="KW-0677">Repeat</keyword>
<comment type="subunit">
    <text evidence="14">Monomer.</text>
</comment>
<keyword evidence="10 12" id="KW-0472">Membrane</keyword>
<comment type="function">
    <text evidence="14">Catalyzes the exchange of ADP and ATP across the membrane.</text>
</comment>
<keyword evidence="8" id="KW-1133">Transmembrane helix</keyword>
<dbReference type="PANTHER" id="PTHR45635">
    <property type="entry name" value="ADP,ATP CARRIER PROTEIN 1-RELATED-RELATED"/>
    <property type="match status" value="1"/>
</dbReference>
<evidence type="ECO:0000256" key="14">
    <source>
        <dbReference type="RuleBase" id="RU368008"/>
    </source>
</evidence>
<keyword evidence="9" id="KW-0496">Mitochondrion</keyword>
<dbReference type="GO" id="GO:0005471">
    <property type="term" value="F:ATP:ADP antiporter activity"/>
    <property type="evidence" value="ECO:0007669"/>
    <property type="project" value="UniProtKB-UniRule"/>
</dbReference>
<dbReference type="Proteomes" id="UP000801492">
    <property type="component" value="Unassembled WGS sequence"/>
</dbReference>
<evidence type="ECO:0000256" key="7">
    <source>
        <dbReference type="ARBA" id="ARBA00022792"/>
    </source>
</evidence>
<sequence>MTYRALYFGLFDSFKQFYSYDHERTKPSVLLEFFFAQTVTTTAGLVTYPFDTVGRRLMLDSGRNAELKVFNGTLSAFRLIYVNEGFPAFYKGALTNCIRGICGALVLVLYDEFLHLTKWKDKVSRGRA</sequence>
<evidence type="ECO:0000256" key="12">
    <source>
        <dbReference type="PROSITE-ProRule" id="PRU00282"/>
    </source>
</evidence>
<evidence type="ECO:0000256" key="9">
    <source>
        <dbReference type="ARBA" id="ARBA00023128"/>
    </source>
</evidence>
<keyword evidence="4" id="KW-0050">Antiport</keyword>
<dbReference type="GO" id="GO:0140021">
    <property type="term" value="P:mitochondrial ADP transmembrane transport"/>
    <property type="evidence" value="ECO:0007669"/>
    <property type="project" value="InterPro"/>
</dbReference>
<dbReference type="PANTHER" id="PTHR45635:SF14">
    <property type="entry name" value="ADP_ATP TRANSLOCASE"/>
    <property type="match status" value="1"/>
</dbReference>
<dbReference type="GO" id="GO:0005743">
    <property type="term" value="C:mitochondrial inner membrane"/>
    <property type="evidence" value="ECO:0007669"/>
    <property type="project" value="UniProtKB-SubCell"/>
</dbReference>
<evidence type="ECO:0000256" key="8">
    <source>
        <dbReference type="ARBA" id="ARBA00022989"/>
    </source>
</evidence>
<comment type="catalytic activity">
    <reaction evidence="11">
        <text>ADP(in) + ATP(out) = ADP(out) + ATP(in)</text>
        <dbReference type="Rhea" id="RHEA:34999"/>
        <dbReference type="ChEBI" id="CHEBI:30616"/>
        <dbReference type="ChEBI" id="CHEBI:456216"/>
    </reaction>
    <physiologicalReaction direction="left-to-right" evidence="11">
        <dbReference type="Rhea" id="RHEA:35000"/>
    </physiologicalReaction>
</comment>
<evidence type="ECO:0000256" key="6">
    <source>
        <dbReference type="ARBA" id="ARBA00022737"/>
    </source>
</evidence>
<evidence type="ECO:0000256" key="4">
    <source>
        <dbReference type="ARBA" id="ARBA00022449"/>
    </source>
</evidence>
<organism evidence="15 16">
    <name type="scientific">Ignelater luminosus</name>
    <name type="common">Cucubano</name>
    <name type="synonym">Pyrophorus luminosus</name>
    <dbReference type="NCBI Taxonomy" id="2038154"/>
    <lineage>
        <taxon>Eukaryota</taxon>
        <taxon>Metazoa</taxon>
        <taxon>Ecdysozoa</taxon>
        <taxon>Arthropoda</taxon>
        <taxon>Hexapoda</taxon>
        <taxon>Insecta</taxon>
        <taxon>Pterygota</taxon>
        <taxon>Neoptera</taxon>
        <taxon>Endopterygota</taxon>
        <taxon>Coleoptera</taxon>
        <taxon>Polyphaga</taxon>
        <taxon>Elateriformia</taxon>
        <taxon>Elateroidea</taxon>
        <taxon>Elateridae</taxon>
        <taxon>Agrypninae</taxon>
        <taxon>Pyrophorini</taxon>
        <taxon>Ignelater</taxon>
    </lineage>
</organism>
<comment type="similarity">
    <text evidence="2 13">Belongs to the mitochondrial carrier (TC 2.A.29) family.</text>
</comment>
<evidence type="ECO:0000256" key="13">
    <source>
        <dbReference type="RuleBase" id="RU000488"/>
    </source>
</evidence>
<keyword evidence="16" id="KW-1185">Reference proteome</keyword>
<keyword evidence="3 13" id="KW-0813">Transport</keyword>
<evidence type="ECO:0000256" key="3">
    <source>
        <dbReference type="ARBA" id="ARBA00022448"/>
    </source>
</evidence>
<dbReference type="SUPFAM" id="SSF103506">
    <property type="entry name" value="Mitochondrial carrier"/>
    <property type="match status" value="1"/>
</dbReference>
<dbReference type="OrthoDB" id="270584at2759"/>
<dbReference type="GO" id="GO:1990544">
    <property type="term" value="P:mitochondrial ATP transmembrane transport"/>
    <property type="evidence" value="ECO:0007669"/>
    <property type="project" value="InterPro"/>
</dbReference>
<dbReference type="InterPro" id="IPR018108">
    <property type="entry name" value="MCP_transmembrane"/>
</dbReference>
<reference evidence="15" key="1">
    <citation type="submission" date="2019-08" db="EMBL/GenBank/DDBJ databases">
        <title>The genome of the North American firefly Photinus pyralis.</title>
        <authorList>
            <consortium name="Photinus pyralis genome working group"/>
            <person name="Fallon T.R."/>
            <person name="Sander Lower S.E."/>
            <person name="Weng J.-K."/>
        </authorList>
    </citation>
    <scope>NUCLEOTIDE SEQUENCE</scope>
    <source>
        <strain evidence="15">TRF0915ILg1</strain>
        <tissue evidence="15">Whole body</tissue>
    </source>
</reference>
<evidence type="ECO:0000313" key="15">
    <source>
        <dbReference type="EMBL" id="KAF2894020.1"/>
    </source>
</evidence>
<proteinExistence type="inferred from homology"/>
<dbReference type="AlphaFoldDB" id="A0A8K0CUS5"/>
<name>A0A8K0CUS5_IGNLU</name>
<comment type="caution">
    <text evidence="15">The sequence shown here is derived from an EMBL/GenBank/DDBJ whole genome shotgun (WGS) entry which is preliminary data.</text>
</comment>
<evidence type="ECO:0000256" key="2">
    <source>
        <dbReference type="ARBA" id="ARBA00006375"/>
    </source>
</evidence>
<comment type="subcellular location">
    <subcellularLocation>
        <location evidence="14">Membrane</location>
        <topology evidence="14">Multi-pass membrane protein</topology>
    </subcellularLocation>
    <subcellularLocation>
        <location evidence="1">Mitochondrion inner membrane</location>
        <topology evidence="1">Multi-pass membrane protein</topology>
    </subcellularLocation>
</comment>
<evidence type="ECO:0000256" key="10">
    <source>
        <dbReference type="ARBA" id="ARBA00023136"/>
    </source>
</evidence>
<dbReference type="Pfam" id="PF00153">
    <property type="entry name" value="Mito_carr"/>
    <property type="match status" value="1"/>
</dbReference>